<dbReference type="STRING" id="1371.GCA_900166605_01729"/>
<dbReference type="AlphaFoldDB" id="A0A510Y7Y6"/>
<keyword evidence="1" id="KW-0175">Coiled coil</keyword>
<dbReference type="InterPro" id="IPR002645">
    <property type="entry name" value="STAS_dom"/>
</dbReference>
<evidence type="ECO:0000313" key="3">
    <source>
        <dbReference type="EMBL" id="GEK59482.1"/>
    </source>
</evidence>
<gene>
    <name evidence="3" type="ORF">MHA01_23870</name>
</gene>
<dbReference type="Pfam" id="PF01740">
    <property type="entry name" value="STAS"/>
    <property type="match status" value="1"/>
</dbReference>
<sequence length="253" mass="29173">MPDLSPEALPLPYVQIDKHYKIIYMSSSARSRFGHKEYFYEWLDEGSWEKAKRLFQDTPEENGVELIFIDEDRVSTVMDVYTEKSNDLHIHVLLVPKDQSYSNVSGKLERLRDRLRETNTELLEEKETMEAVIKENYRLSAPFIEITKDMALVPLHGDINEQKVSLIAEKVVHAWHRGEYEKTIFDFTGVGEVDEEGMKELRSTFEALTLMGTKVIVAGILPRQAKQLQEMHTSLAFEFSRSLEQVLTASLGS</sequence>
<evidence type="ECO:0000313" key="4">
    <source>
        <dbReference type="Proteomes" id="UP000321051"/>
    </source>
</evidence>
<name>A0A510Y7Y6_MARHA</name>
<dbReference type="EMBL" id="BJUN01000015">
    <property type="protein sequence ID" value="GEK59482.1"/>
    <property type="molecule type" value="Genomic_DNA"/>
</dbReference>
<dbReference type="PANTHER" id="PTHR33745">
    <property type="entry name" value="RSBT ANTAGONIST PROTEIN RSBS-RELATED"/>
    <property type="match status" value="1"/>
</dbReference>
<dbReference type="CDD" id="cd07041">
    <property type="entry name" value="STAS_RsbR_RsbS_like"/>
    <property type="match status" value="1"/>
</dbReference>
<protein>
    <recommendedName>
        <fullName evidence="2">STAS domain-containing protein</fullName>
    </recommendedName>
</protein>
<organism evidence="3 4">
    <name type="scientific">Marinococcus halophilus</name>
    <dbReference type="NCBI Taxonomy" id="1371"/>
    <lineage>
        <taxon>Bacteria</taxon>
        <taxon>Bacillati</taxon>
        <taxon>Bacillota</taxon>
        <taxon>Bacilli</taxon>
        <taxon>Bacillales</taxon>
        <taxon>Bacillaceae</taxon>
        <taxon>Marinococcus</taxon>
    </lineage>
</organism>
<evidence type="ECO:0000259" key="2">
    <source>
        <dbReference type="PROSITE" id="PS50801"/>
    </source>
</evidence>
<comment type="caution">
    <text evidence="3">The sequence shown here is derived from an EMBL/GenBank/DDBJ whole genome shotgun (WGS) entry which is preliminary data.</text>
</comment>
<dbReference type="SUPFAM" id="SSF52091">
    <property type="entry name" value="SpoIIaa-like"/>
    <property type="match status" value="1"/>
</dbReference>
<dbReference type="PROSITE" id="PS50801">
    <property type="entry name" value="STAS"/>
    <property type="match status" value="1"/>
</dbReference>
<dbReference type="RefSeq" id="WP_094908768.1">
    <property type="nucleotide sequence ID" value="NZ_BJUN01000015.1"/>
</dbReference>
<keyword evidence="4" id="KW-1185">Reference proteome</keyword>
<feature type="coiled-coil region" evidence="1">
    <location>
        <begin position="101"/>
        <end position="135"/>
    </location>
</feature>
<evidence type="ECO:0000256" key="1">
    <source>
        <dbReference type="SAM" id="Coils"/>
    </source>
</evidence>
<dbReference type="InterPro" id="IPR051932">
    <property type="entry name" value="Bact_StressResp_Reg"/>
</dbReference>
<dbReference type="InterPro" id="IPR036513">
    <property type="entry name" value="STAS_dom_sf"/>
</dbReference>
<dbReference type="Gene3D" id="3.30.750.24">
    <property type="entry name" value="STAS domain"/>
    <property type="match status" value="1"/>
</dbReference>
<reference evidence="3 4" key="1">
    <citation type="submission" date="2019-07" db="EMBL/GenBank/DDBJ databases">
        <title>Whole genome shotgun sequence of Marinococcus halophilus NBRC 102359.</title>
        <authorList>
            <person name="Hosoyama A."/>
            <person name="Uohara A."/>
            <person name="Ohji S."/>
            <person name="Ichikawa N."/>
        </authorList>
    </citation>
    <scope>NUCLEOTIDE SEQUENCE [LARGE SCALE GENOMIC DNA]</scope>
    <source>
        <strain evidence="3 4">NBRC 102359</strain>
    </source>
</reference>
<feature type="domain" description="STAS" evidence="2">
    <location>
        <begin position="140"/>
        <end position="250"/>
    </location>
</feature>
<dbReference type="OrthoDB" id="2624594at2"/>
<proteinExistence type="predicted"/>
<accession>A0A510Y7Y6</accession>
<dbReference type="Proteomes" id="UP000321051">
    <property type="component" value="Unassembled WGS sequence"/>
</dbReference>